<evidence type="ECO:0000313" key="3">
    <source>
        <dbReference type="EMBL" id="CEM49618.1"/>
    </source>
</evidence>
<dbReference type="AlphaFoldDB" id="A0A0G4HYL2"/>
<accession>A0A0G4HYL2</accession>
<reference evidence="3" key="1">
    <citation type="submission" date="2014-11" db="EMBL/GenBank/DDBJ databases">
        <authorList>
            <person name="Otto D Thomas"/>
            <person name="Naeem Raeece"/>
        </authorList>
    </citation>
    <scope>NUCLEOTIDE SEQUENCE</scope>
</reference>
<protein>
    <recommendedName>
        <fullName evidence="4">CUE domain-containing protein</fullName>
    </recommendedName>
</protein>
<evidence type="ECO:0008006" key="4">
    <source>
        <dbReference type="Google" id="ProtNLM"/>
    </source>
</evidence>
<evidence type="ECO:0000256" key="1">
    <source>
        <dbReference type="SAM" id="Coils"/>
    </source>
</evidence>
<feature type="region of interest" description="Disordered" evidence="2">
    <location>
        <begin position="294"/>
        <end position="334"/>
    </location>
</feature>
<evidence type="ECO:0000256" key="2">
    <source>
        <dbReference type="SAM" id="MobiDB-lite"/>
    </source>
</evidence>
<dbReference type="VEuPathDB" id="CryptoDB:Cvel_1545"/>
<name>A0A0G4HYL2_9ALVE</name>
<proteinExistence type="predicted"/>
<sequence>MSAAHALHIKRSGFDENSFDYRKKKRCSYGSPPTTSPGVGGPSSFLAETNFSPHALASINVGAPPRPDGFAENIQRLSGDFPQIHVGVVTAILESCSNNLQNAQTALQGLLDSASMNSQGSEMALDSVPSPPSPQPSAASFSRPMSALQFLPQQQQHRPSNKRRCRDLSDDEEGDGGMEDDENRPNDNAASSSSSSSSSSSTDCRRRKAVRSPAPLQRPTSAPQAPLLTPQGRVAEQELLVGPWVQRSLQTLNAAPSMEAAAQICTELLTNFAQEVRRSVPLLCTNGPQTLPMQPGGTLGAPHANSGGVSAAASAGSVSEEDSGDGEDIRSADPLRRQNRILMRAVRFLSQRNKQLLSEVQQHTDGSLLAAVREQLAQKERENEGLEATAEESRQTARRLQNQVEQLQFLIARSCGPSPMDVGGGPHIF</sequence>
<feature type="region of interest" description="Disordered" evidence="2">
    <location>
        <begin position="25"/>
        <end position="47"/>
    </location>
</feature>
<gene>
    <name evidence="3" type="ORF">Cvel_1545</name>
</gene>
<dbReference type="EMBL" id="CDMZ01004388">
    <property type="protein sequence ID" value="CEM49618.1"/>
    <property type="molecule type" value="Genomic_DNA"/>
</dbReference>
<feature type="compositionally biased region" description="Low complexity" evidence="2">
    <location>
        <begin position="306"/>
        <end position="318"/>
    </location>
</feature>
<feature type="compositionally biased region" description="Acidic residues" evidence="2">
    <location>
        <begin position="169"/>
        <end position="182"/>
    </location>
</feature>
<feature type="region of interest" description="Disordered" evidence="2">
    <location>
        <begin position="117"/>
        <end position="228"/>
    </location>
</feature>
<feature type="compositionally biased region" description="Low complexity" evidence="2">
    <location>
        <begin position="191"/>
        <end position="201"/>
    </location>
</feature>
<feature type="coiled-coil region" evidence="1">
    <location>
        <begin position="369"/>
        <end position="410"/>
    </location>
</feature>
<organism evidence="3">
    <name type="scientific">Chromera velia CCMP2878</name>
    <dbReference type="NCBI Taxonomy" id="1169474"/>
    <lineage>
        <taxon>Eukaryota</taxon>
        <taxon>Sar</taxon>
        <taxon>Alveolata</taxon>
        <taxon>Colpodellida</taxon>
        <taxon>Chromeraceae</taxon>
        <taxon>Chromera</taxon>
    </lineage>
</organism>
<keyword evidence="1" id="KW-0175">Coiled coil</keyword>